<dbReference type="PANTHER" id="PTHR13367">
    <property type="entry name" value="UBIQUITIN THIOESTERASE"/>
    <property type="match status" value="1"/>
</dbReference>
<comment type="catalytic activity">
    <reaction evidence="1">
        <text>Thiol-dependent hydrolysis of ester, thioester, amide, peptide and isopeptide bonds formed by the C-terminal Gly of ubiquitin (a 76-residue protein attached to proteins as an intracellular targeting signal).</text>
        <dbReference type="EC" id="3.4.19.12"/>
    </reaction>
</comment>
<dbReference type="InterPro" id="IPR051346">
    <property type="entry name" value="OTU_Deubiquitinase"/>
</dbReference>
<evidence type="ECO:0000313" key="10">
    <source>
        <dbReference type="Proteomes" id="UP001178507"/>
    </source>
</evidence>
<keyword evidence="5" id="KW-0378">Hydrolase</keyword>
<dbReference type="EMBL" id="CAUJNA010000196">
    <property type="protein sequence ID" value="CAJ1373454.1"/>
    <property type="molecule type" value="Genomic_DNA"/>
</dbReference>
<proteinExistence type="predicted"/>
<keyword evidence="10" id="KW-1185">Reference proteome</keyword>
<sequence>MASPARLWELVAGGLLLGKAKAAAEEPRWLWGQLYTVRVGQVARAQRCLAELQEHSHDAAAALHSQAVAAQLGEERHFIEPRGSEVSYDPRLLVFEFLCNIMLRKSQVHLVRAFASSAEAGRSVCQQMLMGEGKTTVIAPLLVLLLADGRRLVAACMPAALLDMSRAVMVERFSSPVLPRPVLTLEFHRQVPATKALLAKLEAARQGRAAVIAAPASVKSVLLRRIELLLELHHSTAQHLARSESEKGSWLRLPSWLSTASNEDDVEVARSTVQDQSKVDEACVCGEVLHLFHGGVMLLDEVDLLLDPLRSELNWPLGRRFSLDMA</sequence>
<feature type="chain" id="PRO_5041327955" description="ubiquitinyl hydrolase 1" evidence="7">
    <location>
        <begin position="25"/>
        <end position="326"/>
    </location>
</feature>
<keyword evidence="4" id="KW-0833">Ubl conjugation pathway</keyword>
<evidence type="ECO:0000259" key="8">
    <source>
        <dbReference type="Pfam" id="PF12340"/>
    </source>
</evidence>
<dbReference type="PANTHER" id="PTHR13367:SF28">
    <property type="entry name" value="UBIQUITIN THIOESTERASE ZRANB1"/>
    <property type="match status" value="1"/>
</dbReference>
<keyword evidence="3" id="KW-0645">Protease</keyword>
<keyword evidence="7" id="KW-0732">Signal</keyword>
<protein>
    <recommendedName>
        <fullName evidence="2">ubiquitinyl hydrolase 1</fullName>
        <ecNumber evidence="2">3.4.19.12</ecNumber>
    </recommendedName>
</protein>
<dbReference type="GO" id="GO:0070530">
    <property type="term" value="F:K63-linked polyubiquitin modification-dependent protein binding"/>
    <property type="evidence" value="ECO:0007669"/>
    <property type="project" value="TreeGrafter"/>
</dbReference>
<evidence type="ECO:0000313" key="9">
    <source>
        <dbReference type="EMBL" id="CAJ1373454.1"/>
    </source>
</evidence>
<dbReference type="EC" id="3.4.19.12" evidence="2"/>
<dbReference type="GO" id="GO:0071947">
    <property type="term" value="P:protein deubiquitination involved in ubiquitin-dependent protein catabolic process"/>
    <property type="evidence" value="ECO:0007669"/>
    <property type="project" value="TreeGrafter"/>
</dbReference>
<evidence type="ECO:0000256" key="5">
    <source>
        <dbReference type="ARBA" id="ARBA00022801"/>
    </source>
</evidence>
<gene>
    <name evidence="9" type="ORF">EVOR1521_LOCUS3261</name>
</gene>
<dbReference type="Pfam" id="PF12340">
    <property type="entry name" value="DUF3638"/>
    <property type="match status" value="1"/>
</dbReference>
<feature type="domain" description="DUF3638" evidence="8">
    <location>
        <begin position="88"/>
        <end position="243"/>
    </location>
</feature>
<feature type="non-terminal residue" evidence="9">
    <location>
        <position position="1"/>
    </location>
</feature>
<dbReference type="InterPro" id="IPR022099">
    <property type="entry name" value="DUF3638"/>
</dbReference>
<dbReference type="Proteomes" id="UP001178507">
    <property type="component" value="Unassembled WGS sequence"/>
</dbReference>
<dbReference type="GO" id="GO:0005634">
    <property type="term" value="C:nucleus"/>
    <property type="evidence" value="ECO:0007669"/>
    <property type="project" value="TreeGrafter"/>
</dbReference>
<accession>A0AA36MIH9</accession>
<dbReference type="GO" id="GO:0005737">
    <property type="term" value="C:cytoplasm"/>
    <property type="evidence" value="ECO:0007669"/>
    <property type="project" value="TreeGrafter"/>
</dbReference>
<dbReference type="AlphaFoldDB" id="A0AA36MIH9"/>
<evidence type="ECO:0000256" key="2">
    <source>
        <dbReference type="ARBA" id="ARBA00012759"/>
    </source>
</evidence>
<comment type="caution">
    <text evidence="9">The sequence shown here is derived from an EMBL/GenBank/DDBJ whole genome shotgun (WGS) entry which is preliminary data.</text>
</comment>
<evidence type="ECO:0000256" key="3">
    <source>
        <dbReference type="ARBA" id="ARBA00022670"/>
    </source>
</evidence>
<evidence type="ECO:0000256" key="7">
    <source>
        <dbReference type="SAM" id="SignalP"/>
    </source>
</evidence>
<reference evidence="9" key="1">
    <citation type="submission" date="2023-08" db="EMBL/GenBank/DDBJ databases">
        <authorList>
            <person name="Chen Y."/>
            <person name="Shah S."/>
            <person name="Dougan E. K."/>
            <person name="Thang M."/>
            <person name="Chan C."/>
        </authorList>
    </citation>
    <scope>NUCLEOTIDE SEQUENCE</scope>
</reference>
<evidence type="ECO:0000256" key="6">
    <source>
        <dbReference type="ARBA" id="ARBA00022807"/>
    </source>
</evidence>
<feature type="signal peptide" evidence="7">
    <location>
        <begin position="1"/>
        <end position="24"/>
    </location>
</feature>
<dbReference type="CDD" id="cd01983">
    <property type="entry name" value="SIMIBI"/>
    <property type="match status" value="1"/>
</dbReference>
<evidence type="ECO:0000256" key="4">
    <source>
        <dbReference type="ARBA" id="ARBA00022786"/>
    </source>
</evidence>
<name>A0AA36MIH9_9DINO</name>
<evidence type="ECO:0000256" key="1">
    <source>
        <dbReference type="ARBA" id="ARBA00000707"/>
    </source>
</evidence>
<organism evidence="9 10">
    <name type="scientific">Effrenium voratum</name>
    <dbReference type="NCBI Taxonomy" id="2562239"/>
    <lineage>
        <taxon>Eukaryota</taxon>
        <taxon>Sar</taxon>
        <taxon>Alveolata</taxon>
        <taxon>Dinophyceae</taxon>
        <taxon>Suessiales</taxon>
        <taxon>Symbiodiniaceae</taxon>
        <taxon>Effrenium</taxon>
    </lineage>
</organism>
<keyword evidence="6" id="KW-0788">Thiol protease</keyword>
<dbReference type="GO" id="GO:0004843">
    <property type="term" value="F:cysteine-type deubiquitinase activity"/>
    <property type="evidence" value="ECO:0007669"/>
    <property type="project" value="UniProtKB-EC"/>
</dbReference>